<evidence type="ECO:0000256" key="2">
    <source>
        <dbReference type="SAM" id="MobiDB-lite"/>
    </source>
</evidence>
<organism evidence="5 6">
    <name type="scientific">Chrysemys picta bellii</name>
    <name type="common">Western painted turtle</name>
    <name type="synonym">Emys bellii</name>
    <dbReference type="NCBI Taxonomy" id="8478"/>
    <lineage>
        <taxon>Eukaryota</taxon>
        <taxon>Metazoa</taxon>
        <taxon>Chordata</taxon>
        <taxon>Craniata</taxon>
        <taxon>Vertebrata</taxon>
        <taxon>Euteleostomi</taxon>
        <taxon>Archelosauria</taxon>
        <taxon>Testudinata</taxon>
        <taxon>Testudines</taxon>
        <taxon>Cryptodira</taxon>
        <taxon>Durocryptodira</taxon>
        <taxon>Testudinoidea</taxon>
        <taxon>Emydidae</taxon>
        <taxon>Chrysemys</taxon>
    </lineage>
</organism>
<sequence length="623" mass="70254">MFRKRLSVMAALVRAVKCQTGMPQWITVCSGLIQSTLPQAQWDRMLYGTLQQRHETGRPQLNKVCGGLIQTNGAITQQRRMLHSTDQFLAAKDSLQPSEEKVGAFTKIIEAMGFTGPLKYNKWKIKIAALRMYTCCVERTDYEEFFHRCHMPDTLNSWFLIAQLHVWMCLVRMKQEGRAGKYMCRYIVHSMWEDVEQRGKVMGVIAVVMDLFTDMEILCDLMEASSRRRVSVYLILDEKYLKYFIEMCSKMVINKDHFPNMQVRCVSGDTYYSKAGKKFEGQVLEKFVLIDCDHVLAGTYSFTWLCSQVHTCLVTHFRGKIVEDFDREFRSLYVESKPVPGFCIPEAGTSSTSPHSSAGNFQSLLKPTQTNEAETASHASSLSNSSIESIKMSPFLKNSTYNVLLEKQDVGPGFTCEKRKEAIGSIKPSDSKQYLEMSNSSHSTSAKFKSALYDKPNPKSQQASLKPVSFPILSCSEPSHLENKALAKTKNDQLLHHSAIRQGPNLQSPSENTGTNGANTKQKAPSDVSSGKAIESSSNICRNERKLTLGHSKLDLIIQYNQLKRERTAAVPSSARLGDEVPKENSCTKHRDEKTLTLGHSKLDLITSYNKSKSKQISSRFEP</sequence>
<feature type="signal peptide" evidence="3">
    <location>
        <begin position="1"/>
        <end position="18"/>
    </location>
</feature>
<evidence type="ECO:0000313" key="6">
    <source>
        <dbReference type="Proteomes" id="UP000694380"/>
    </source>
</evidence>
<feature type="compositionally biased region" description="Basic and acidic residues" evidence="2">
    <location>
        <begin position="577"/>
        <end position="595"/>
    </location>
</feature>
<keyword evidence="3" id="KW-0732">Signal</keyword>
<feature type="region of interest" description="Disordered" evidence="2">
    <location>
        <begin position="501"/>
        <end position="537"/>
    </location>
</feature>
<dbReference type="InterPro" id="IPR050944">
    <property type="entry name" value="FAM83"/>
</dbReference>
<dbReference type="Ensembl" id="ENSCPBT00000003112.1">
    <property type="protein sequence ID" value="ENSCPBP00000002547.1"/>
    <property type="gene ID" value="ENSCPBG00000002041.1"/>
</dbReference>
<evidence type="ECO:0000259" key="4">
    <source>
        <dbReference type="Pfam" id="PF07894"/>
    </source>
</evidence>
<evidence type="ECO:0000256" key="1">
    <source>
        <dbReference type="ARBA" id="ARBA00006937"/>
    </source>
</evidence>
<feature type="compositionally biased region" description="Polar residues" evidence="2">
    <location>
        <begin position="504"/>
        <end position="537"/>
    </location>
</feature>
<comment type="similarity">
    <text evidence="1">Belongs to the FAM83 family.</text>
</comment>
<name>A0A8C3F8J5_CHRPI</name>
<dbReference type="PANTHER" id="PTHR16181:SF29">
    <property type="entry name" value="PROTEIN FAM83A-RELATED"/>
    <property type="match status" value="1"/>
</dbReference>
<dbReference type="GO" id="GO:0007165">
    <property type="term" value="P:signal transduction"/>
    <property type="evidence" value="ECO:0007669"/>
    <property type="project" value="TreeGrafter"/>
</dbReference>
<accession>A0A8C3F8J5</accession>
<dbReference type="GO" id="GO:0019901">
    <property type="term" value="F:protein kinase binding"/>
    <property type="evidence" value="ECO:0007669"/>
    <property type="project" value="Ensembl"/>
</dbReference>
<dbReference type="SUPFAM" id="SSF56024">
    <property type="entry name" value="Phospholipase D/nuclease"/>
    <property type="match status" value="1"/>
</dbReference>
<dbReference type="GeneTree" id="ENSGT00940000160254"/>
<proteinExistence type="inferred from homology"/>
<feature type="domain" description="Scaffolding anchor of CK1" evidence="4">
    <location>
        <begin position="203"/>
        <end position="338"/>
    </location>
</feature>
<dbReference type="AlphaFoldDB" id="A0A8C3F8J5"/>
<feature type="region of interest" description="Disordered" evidence="2">
    <location>
        <begin position="571"/>
        <end position="595"/>
    </location>
</feature>
<dbReference type="Gene3D" id="3.30.870.10">
    <property type="entry name" value="Endonuclease Chain A"/>
    <property type="match status" value="1"/>
</dbReference>
<gene>
    <name evidence="5" type="primary">FAM83C</name>
</gene>
<keyword evidence="6" id="KW-1185">Reference proteome</keyword>
<evidence type="ECO:0000313" key="5">
    <source>
        <dbReference type="Ensembl" id="ENSCPBP00000002547.1"/>
    </source>
</evidence>
<dbReference type="InterPro" id="IPR012461">
    <property type="entry name" value="SACK1"/>
</dbReference>
<evidence type="ECO:0000256" key="3">
    <source>
        <dbReference type="SAM" id="SignalP"/>
    </source>
</evidence>
<reference evidence="5" key="1">
    <citation type="submission" date="2025-08" db="UniProtKB">
        <authorList>
            <consortium name="Ensembl"/>
        </authorList>
    </citation>
    <scope>IDENTIFICATION</scope>
</reference>
<reference evidence="5" key="2">
    <citation type="submission" date="2025-09" db="UniProtKB">
        <authorList>
            <consortium name="Ensembl"/>
        </authorList>
    </citation>
    <scope>IDENTIFICATION</scope>
</reference>
<dbReference type="PANTHER" id="PTHR16181">
    <property type="entry name" value="PROTEIN FAM83A-RELATED"/>
    <property type="match status" value="1"/>
</dbReference>
<dbReference type="Pfam" id="PF07894">
    <property type="entry name" value="SACK1"/>
    <property type="match status" value="1"/>
</dbReference>
<feature type="chain" id="PRO_5034388531" evidence="3">
    <location>
        <begin position="19"/>
        <end position="623"/>
    </location>
</feature>
<dbReference type="Proteomes" id="UP000694380">
    <property type="component" value="Unplaced"/>
</dbReference>
<protein>
    <submittedName>
        <fullName evidence="5">Family with sequence similarity 83 member C</fullName>
    </submittedName>
</protein>